<organism evidence="1">
    <name type="scientific">Wolbachia endosymbiont of Armadillidium arcangelii</name>
    <dbReference type="NCBI Taxonomy" id="3158571"/>
    <lineage>
        <taxon>Bacteria</taxon>
        <taxon>Pseudomonadati</taxon>
        <taxon>Pseudomonadota</taxon>
        <taxon>Alphaproteobacteria</taxon>
        <taxon>Rickettsiales</taxon>
        <taxon>Anaplasmataceae</taxon>
        <taxon>Wolbachieae</taxon>
        <taxon>Wolbachia</taxon>
    </lineage>
</organism>
<evidence type="ECO:0000313" key="1">
    <source>
        <dbReference type="EMBL" id="XBS67705.1"/>
    </source>
</evidence>
<protein>
    <submittedName>
        <fullName evidence="1">VWA domain-containing protein</fullName>
    </submittedName>
</protein>
<dbReference type="InterPro" id="IPR036465">
    <property type="entry name" value="vWFA_dom_sf"/>
</dbReference>
<dbReference type="EMBL" id="CP157942">
    <property type="protein sequence ID" value="XBS67705.1"/>
    <property type="molecule type" value="Genomic_DNA"/>
</dbReference>
<sequence>MKSKDVISDEGENTSKTMAAKKSIFDIAYESDKKHLNNTYSMITFNKEAQVLLDGGDIYNKEDIKLDVGTSIYHGMLKIKELKSFGELPKDDTIVILLSDGHSSRINEKGECYLPRDVKKIIEGKFRHIES</sequence>
<name>A0AAU7Q438_9RICK</name>
<gene>
    <name evidence="1" type="ORF">ABLO99_03600</name>
</gene>
<accession>A0AAU7Q438</accession>
<dbReference type="AlphaFoldDB" id="A0AAU7Q438"/>
<reference evidence="1" key="1">
    <citation type="submission" date="2024-06" db="EMBL/GenBank/DDBJ databases">
        <authorList>
            <person name="Dussert Y."/>
            <person name="Peccoud J."/>
            <person name="Pigeault R."/>
        </authorList>
    </citation>
    <scope>NUCLEOTIDE SEQUENCE</scope>
    <source>
        <strain evidence="1">WArc</strain>
    </source>
</reference>
<dbReference type="SUPFAM" id="SSF53300">
    <property type="entry name" value="vWA-like"/>
    <property type="match status" value="1"/>
</dbReference>
<proteinExistence type="predicted"/>
<dbReference type="RefSeq" id="WP_047758799.1">
    <property type="nucleotide sequence ID" value="NZ_CP157942.1"/>
</dbReference>